<sequence>MNQSSDYKRVFDHFIEEVQIVIDSLQGSDRQLGFEGFISLMESEKEEEKLEDLKKAFRMYEMDETDCIIPMSLNRMLRRLGESTNVDECVGMICRNYGFM</sequence>
<reference evidence="1 2" key="2">
    <citation type="journal article" date="2022" name="Mol. Ecol. Resour.">
        <title>The genomes of chicory, endive, great burdock and yacon provide insights into Asteraceae paleo-polyploidization history and plant inulin production.</title>
        <authorList>
            <person name="Fan W."/>
            <person name="Wang S."/>
            <person name="Wang H."/>
            <person name="Wang A."/>
            <person name="Jiang F."/>
            <person name="Liu H."/>
            <person name="Zhao H."/>
            <person name="Xu D."/>
            <person name="Zhang Y."/>
        </authorList>
    </citation>
    <scope>NUCLEOTIDE SEQUENCE [LARGE SCALE GENOMIC DNA]</scope>
    <source>
        <strain evidence="2">cv. Yunnan</strain>
        <tissue evidence="1">Leaves</tissue>
    </source>
</reference>
<comment type="caution">
    <text evidence="1">The sequence shown here is derived from an EMBL/GenBank/DDBJ whole genome shotgun (WGS) entry which is preliminary data.</text>
</comment>
<evidence type="ECO:0000313" key="1">
    <source>
        <dbReference type="EMBL" id="KAI3818937.1"/>
    </source>
</evidence>
<proteinExistence type="predicted"/>
<dbReference type="Proteomes" id="UP001056120">
    <property type="component" value="Linkage Group LG04"/>
</dbReference>
<evidence type="ECO:0000313" key="2">
    <source>
        <dbReference type="Proteomes" id="UP001056120"/>
    </source>
</evidence>
<protein>
    <submittedName>
        <fullName evidence="1">Uncharacterized protein</fullName>
    </submittedName>
</protein>
<gene>
    <name evidence="1" type="ORF">L1987_12759</name>
</gene>
<dbReference type="EMBL" id="CM042021">
    <property type="protein sequence ID" value="KAI3818937.1"/>
    <property type="molecule type" value="Genomic_DNA"/>
</dbReference>
<keyword evidence="2" id="KW-1185">Reference proteome</keyword>
<reference evidence="2" key="1">
    <citation type="journal article" date="2022" name="Mol. Ecol. Resour.">
        <title>The genomes of chicory, endive, great burdock and yacon provide insights into Asteraceae palaeo-polyploidization history and plant inulin production.</title>
        <authorList>
            <person name="Fan W."/>
            <person name="Wang S."/>
            <person name="Wang H."/>
            <person name="Wang A."/>
            <person name="Jiang F."/>
            <person name="Liu H."/>
            <person name="Zhao H."/>
            <person name="Xu D."/>
            <person name="Zhang Y."/>
        </authorList>
    </citation>
    <scope>NUCLEOTIDE SEQUENCE [LARGE SCALE GENOMIC DNA]</scope>
    <source>
        <strain evidence="2">cv. Yunnan</strain>
    </source>
</reference>
<name>A0ACB9JI54_9ASTR</name>
<accession>A0ACB9JI54</accession>
<organism evidence="1 2">
    <name type="scientific">Smallanthus sonchifolius</name>
    <dbReference type="NCBI Taxonomy" id="185202"/>
    <lineage>
        <taxon>Eukaryota</taxon>
        <taxon>Viridiplantae</taxon>
        <taxon>Streptophyta</taxon>
        <taxon>Embryophyta</taxon>
        <taxon>Tracheophyta</taxon>
        <taxon>Spermatophyta</taxon>
        <taxon>Magnoliopsida</taxon>
        <taxon>eudicotyledons</taxon>
        <taxon>Gunneridae</taxon>
        <taxon>Pentapetalae</taxon>
        <taxon>asterids</taxon>
        <taxon>campanulids</taxon>
        <taxon>Asterales</taxon>
        <taxon>Asteraceae</taxon>
        <taxon>Asteroideae</taxon>
        <taxon>Heliantheae alliance</taxon>
        <taxon>Millerieae</taxon>
        <taxon>Smallanthus</taxon>
    </lineage>
</organism>